<feature type="region of interest" description="Disordered" evidence="2">
    <location>
        <begin position="147"/>
        <end position="223"/>
    </location>
</feature>
<comment type="caution">
    <text evidence="3">The sequence shown here is derived from an EMBL/GenBank/DDBJ whole genome shotgun (WGS) entry which is preliminary data.</text>
</comment>
<reference evidence="3" key="1">
    <citation type="submission" date="2021-02" db="EMBL/GenBank/DDBJ databases">
        <title>Comparative genomics reveals that relaxation of natural selection precedes convergent phenotypic evolution of cavefish.</title>
        <authorList>
            <person name="Peng Z."/>
        </authorList>
    </citation>
    <scope>NUCLEOTIDE SEQUENCE</scope>
    <source>
        <tissue evidence="3">Muscle</tissue>
    </source>
</reference>
<dbReference type="EMBL" id="JAFHDT010000021">
    <property type="protein sequence ID" value="KAI7794179.1"/>
    <property type="molecule type" value="Genomic_DNA"/>
</dbReference>
<accession>A0A9W7WCR9</accession>
<feature type="compositionally biased region" description="Basic and acidic residues" evidence="2">
    <location>
        <begin position="147"/>
        <end position="171"/>
    </location>
</feature>
<sequence length="588" mass="66910">MAAQVDLLRVKVEEKSRESFDKAIKDKKKKKKRECSPSDDKRERSEKEVKKIKLHHHQHNHQHAQQRVHPPHQHQNSQARNLSSKEPAPVQHRQNHNPPHHGSKKELPAGWAPRKVTPAAHVPQKTSVAAVLPPSPLFTFTPLKVAKAKDPNNKPKRIDKDAKLKPKKENAEANVKVGECKKKKEPHSENGKSQMLEKYLLKKKKKKKRNREDERGKKLRTHSKEVQTVCVGLTGDPPTSEDPVGLKYLKDENQCHPGLGEYHTPKGVKKPFLTHHDHFIRNSCLQTNSCFSRLIHEEKQPNGGALVLHAYVDELSKLDPGDTERFAQEFLGLAFAENPKGAARYALAVVHGSAAYLPDFLDYFAFNFPNTPVKMEILGKKDIETTTIANFHSQVSRTYCSGTYRAGPMRQISLVGAVDEEVGDYFPEFLDMLEESPFLKMTLPWGTLSSLKLDCRSQSDDGPIMWVRPGEQMVPTADMPKSPFKRRRSMNEIKNLHYLPRANEPREVLFEDRTRAHADHVGQGFDWQSTAAVGVLKAVHFGEWSDQPRITKDVVCFHAEDFNDVVQRLQLDLYEPPVSQVRVLFLKS</sequence>
<name>A0A9W7WCR9_TRIRA</name>
<protein>
    <submittedName>
        <fullName evidence="3">Round spermatid basic protein 1-like</fullName>
    </submittedName>
</protein>
<feature type="compositionally biased region" description="Polar residues" evidence="2">
    <location>
        <begin position="73"/>
        <end position="84"/>
    </location>
</feature>
<dbReference type="PANTHER" id="PTHR13354:SF8">
    <property type="entry name" value="LYSINE-SPECIFIC DEMETHYLASE 9"/>
    <property type="match status" value="1"/>
</dbReference>
<organism evidence="3 4">
    <name type="scientific">Triplophysa rosa</name>
    <name type="common">Cave loach</name>
    <dbReference type="NCBI Taxonomy" id="992332"/>
    <lineage>
        <taxon>Eukaryota</taxon>
        <taxon>Metazoa</taxon>
        <taxon>Chordata</taxon>
        <taxon>Craniata</taxon>
        <taxon>Vertebrata</taxon>
        <taxon>Euteleostomi</taxon>
        <taxon>Actinopterygii</taxon>
        <taxon>Neopterygii</taxon>
        <taxon>Teleostei</taxon>
        <taxon>Ostariophysi</taxon>
        <taxon>Cypriniformes</taxon>
        <taxon>Nemacheilidae</taxon>
        <taxon>Triplophysa</taxon>
    </lineage>
</organism>
<dbReference type="PANTHER" id="PTHR13354">
    <property type="entry name" value="ROUND SPERMATID BASIC PROTEIN 1"/>
    <property type="match status" value="1"/>
</dbReference>
<proteinExistence type="inferred from homology"/>
<feature type="compositionally biased region" description="Basic and acidic residues" evidence="2">
    <location>
        <begin position="34"/>
        <end position="51"/>
    </location>
</feature>
<evidence type="ECO:0000256" key="2">
    <source>
        <dbReference type="SAM" id="MobiDB-lite"/>
    </source>
</evidence>
<dbReference type="GO" id="GO:0005634">
    <property type="term" value="C:nucleus"/>
    <property type="evidence" value="ECO:0007669"/>
    <property type="project" value="InterPro"/>
</dbReference>
<dbReference type="AlphaFoldDB" id="A0A9W7WCR9"/>
<keyword evidence="4" id="KW-1185">Reference proteome</keyword>
<feature type="region of interest" description="Disordered" evidence="2">
    <location>
        <begin position="13"/>
        <end position="132"/>
    </location>
</feature>
<feature type="compositionally biased region" description="Basic and acidic residues" evidence="2">
    <location>
        <begin position="13"/>
        <end position="24"/>
    </location>
</feature>
<comment type="similarity">
    <text evidence="1">Belongs to the round spermatid basic protein 1 family.</text>
</comment>
<dbReference type="Proteomes" id="UP001059041">
    <property type="component" value="Linkage Group LG21"/>
</dbReference>
<evidence type="ECO:0000313" key="3">
    <source>
        <dbReference type="EMBL" id="KAI7794179.1"/>
    </source>
</evidence>
<evidence type="ECO:0000256" key="1">
    <source>
        <dbReference type="ARBA" id="ARBA00010560"/>
    </source>
</evidence>
<feature type="compositionally biased region" description="Basic residues" evidence="2">
    <location>
        <begin position="52"/>
        <end position="72"/>
    </location>
</feature>
<gene>
    <name evidence="3" type="ORF">IRJ41_014820</name>
</gene>
<feature type="compositionally biased region" description="Basic residues" evidence="2">
    <location>
        <begin position="93"/>
        <end position="103"/>
    </location>
</feature>
<dbReference type="InterPro" id="IPR026306">
    <property type="entry name" value="RSBN1/Dpy-2/CEP530"/>
</dbReference>
<feature type="compositionally biased region" description="Basic and acidic residues" evidence="2">
    <location>
        <begin position="178"/>
        <end position="190"/>
    </location>
</feature>
<evidence type="ECO:0000313" key="4">
    <source>
        <dbReference type="Proteomes" id="UP001059041"/>
    </source>
</evidence>